<evidence type="ECO:0000313" key="3">
    <source>
        <dbReference type="Proteomes" id="UP000075670"/>
    </source>
</evidence>
<evidence type="ECO:0000256" key="1">
    <source>
        <dbReference type="SAM" id="Phobius"/>
    </source>
</evidence>
<protein>
    <recommendedName>
        <fullName evidence="4">Membrane protein YkvI</fullName>
    </recommendedName>
</protein>
<dbReference type="InterPro" id="IPR038728">
    <property type="entry name" value="YkvI-like"/>
</dbReference>
<evidence type="ECO:0008006" key="4">
    <source>
        <dbReference type="Google" id="ProtNLM"/>
    </source>
</evidence>
<gene>
    <name evidence="2" type="ORF">MOMUL_04500</name>
</gene>
<feature type="transmembrane region" description="Helical" evidence="1">
    <location>
        <begin position="261"/>
        <end position="284"/>
    </location>
</feature>
<name>A0A151B1Q8_9FIRM</name>
<feature type="transmembrane region" description="Helical" evidence="1">
    <location>
        <begin position="115"/>
        <end position="133"/>
    </location>
</feature>
<feature type="transmembrane region" description="Helical" evidence="1">
    <location>
        <begin position="219"/>
        <end position="241"/>
    </location>
</feature>
<dbReference type="PANTHER" id="PTHR37814:SF1">
    <property type="entry name" value="MEMBRANE PROTEIN"/>
    <property type="match status" value="1"/>
</dbReference>
<feature type="transmembrane region" description="Helical" evidence="1">
    <location>
        <begin position="321"/>
        <end position="338"/>
    </location>
</feature>
<reference evidence="2 3" key="1">
    <citation type="submission" date="2016-02" db="EMBL/GenBank/DDBJ databases">
        <title>Genome sequence of Moorella mulderi DSM 14980.</title>
        <authorList>
            <person name="Poehlein A."/>
            <person name="Daniel R."/>
        </authorList>
    </citation>
    <scope>NUCLEOTIDE SEQUENCE [LARGE SCALE GENOMIC DNA]</scope>
    <source>
        <strain evidence="2 3">DSM 14980</strain>
    </source>
</reference>
<keyword evidence="1" id="KW-0472">Membrane</keyword>
<feature type="transmembrane region" description="Helical" evidence="1">
    <location>
        <begin position="296"/>
        <end position="315"/>
    </location>
</feature>
<dbReference type="PATRIC" id="fig|1122241.3.peg.477"/>
<sequence>MVLILRAELAVAIAVVGTMAGAGFASGQELVQFFVTLGPEAPAAIILMGTLLILATSQVRRLALKWRTNSYYDFLVVLLGNWAKPADLATGAFLFGALAIMLAGSGAVARQYFGLAPITGILACVILAFLASLGQGRGLLLLNTLLVPVMLVIMTLTAVVAIMSRPGSFAAAPPAPPGGLISSNWVLNACLYVTYNMAGVAVLLTSLPASRKGVLGAGLGGLLLGALAYLLVTALAVLSPAGLRAELPLLYLVSGLQPGLLHLYALALWLAIVTTAASDLYGLATRLGQIPALPPWRVAVVILILALPVATCGFINLVSWIYPLFGYLGLCLLILSLIRRL</sequence>
<dbReference type="AlphaFoldDB" id="A0A151B1Q8"/>
<dbReference type="PANTHER" id="PTHR37814">
    <property type="entry name" value="CONSERVED MEMBRANE PROTEIN"/>
    <property type="match status" value="1"/>
</dbReference>
<comment type="caution">
    <text evidence="2">The sequence shown here is derived from an EMBL/GenBank/DDBJ whole genome shotgun (WGS) entry which is preliminary data.</text>
</comment>
<dbReference type="Proteomes" id="UP000075670">
    <property type="component" value="Unassembled WGS sequence"/>
</dbReference>
<feature type="transmembrane region" description="Helical" evidence="1">
    <location>
        <begin position="185"/>
        <end position="207"/>
    </location>
</feature>
<organism evidence="2 3">
    <name type="scientific">Moorella mulderi DSM 14980</name>
    <dbReference type="NCBI Taxonomy" id="1122241"/>
    <lineage>
        <taxon>Bacteria</taxon>
        <taxon>Bacillati</taxon>
        <taxon>Bacillota</taxon>
        <taxon>Clostridia</taxon>
        <taxon>Neomoorellales</taxon>
        <taxon>Neomoorellaceae</taxon>
        <taxon>Neomoorella</taxon>
    </lineage>
</organism>
<dbReference type="EMBL" id="LTBC01000001">
    <property type="protein sequence ID" value="KYH33740.1"/>
    <property type="molecule type" value="Genomic_DNA"/>
</dbReference>
<dbReference type="RefSeq" id="WP_062280916.1">
    <property type="nucleotide sequence ID" value="NZ_LTBC01000001.1"/>
</dbReference>
<keyword evidence="1" id="KW-1133">Transmembrane helix</keyword>
<evidence type="ECO:0000313" key="2">
    <source>
        <dbReference type="EMBL" id="KYH33740.1"/>
    </source>
</evidence>
<feature type="transmembrane region" description="Helical" evidence="1">
    <location>
        <begin position="41"/>
        <end position="59"/>
    </location>
</feature>
<keyword evidence="3" id="KW-1185">Reference proteome</keyword>
<proteinExistence type="predicted"/>
<feature type="transmembrane region" description="Helical" evidence="1">
    <location>
        <begin position="140"/>
        <end position="165"/>
    </location>
</feature>
<accession>A0A151B1Q8</accession>
<keyword evidence="1" id="KW-0812">Transmembrane</keyword>